<dbReference type="OrthoDB" id="1413014at2759"/>
<dbReference type="RefSeq" id="XP_012895190.1">
    <property type="nucleotide sequence ID" value="XM_013039736.1"/>
</dbReference>
<dbReference type="InterPro" id="IPR000642">
    <property type="entry name" value="Peptidase_M41"/>
</dbReference>
<dbReference type="NCBIfam" id="TIGR01241">
    <property type="entry name" value="FtsH_fam"/>
    <property type="match status" value="1"/>
</dbReference>
<comment type="similarity">
    <text evidence="4">In the N-terminal section; belongs to the AAA ATPase family.</text>
</comment>
<feature type="coiled-coil region" evidence="14">
    <location>
        <begin position="564"/>
        <end position="591"/>
    </location>
</feature>
<dbReference type="GO" id="GO:0005524">
    <property type="term" value="F:ATP binding"/>
    <property type="evidence" value="ECO:0007669"/>
    <property type="project" value="UniProtKB-KW"/>
</dbReference>
<dbReference type="EMBL" id="FN668640">
    <property type="protein sequence ID" value="CBK21142.2"/>
    <property type="molecule type" value="Genomic_DNA"/>
</dbReference>
<dbReference type="InterPro" id="IPR003959">
    <property type="entry name" value="ATPase_AAA_core"/>
</dbReference>
<dbReference type="FunFam" id="3.40.50.300:FF:000001">
    <property type="entry name" value="ATP-dependent zinc metalloprotease FtsH"/>
    <property type="match status" value="1"/>
</dbReference>
<dbReference type="SUPFAM" id="SSF140990">
    <property type="entry name" value="FtsH protease domain-like"/>
    <property type="match status" value="1"/>
</dbReference>
<gene>
    <name evidence="17" type="ORF">GSBLH_T00001341001</name>
</gene>
<dbReference type="OMA" id="NDGRAWM"/>
<dbReference type="Pfam" id="PF00004">
    <property type="entry name" value="AAA"/>
    <property type="match status" value="1"/>
</dbReference>
<dbReference type="Pfam" id="PF17862">
    <property type="entry name" value="AAA_lid_3"/>
    <property type="match status" value="1"/>
</dbReference>
<organism evidence="17">
    <name type="scientific">Blastocystis hominis</name>
    <dbReference type="NCBI Taxonomy" id="12968"/>
    <lineage>
        <taxon>Eukaryota</taxon>
        <taxon>Sar</taxon>
        <taxon>Stramenopiles</taxon>
        <taxon>Bigyra</taxon>
        <taxon>Opalozoa</taxon>
        <taxon>Opalinata</taxon>
        <taxon>Blastocystidae</taxon>
        <taxon>Blastocystis</taxon>
    </lineage>
</organism>
<keyword evidence="5" id="KW-0645">Protease</keyword>
<keyword evidence="8" id="KW-0378">Hydrolase</keyword>
<comment type="similarity">
    <text evidence="13">Belongs to the AAA ATPase family.</text>
</comment>
<dbReference type="GO" id="GO:0046872">
    <property type="term" value="F:metal ion binding"/>
    <property type="evidence" value="ECO:0007669"/>
    <property type="project" value="UniProtKB-KW"/>
</dbReference>
<keyword evidence="10 13" id="KW-0067">ATP-binding</keyword>
<evidence type="ECO:0000256" key="10">
    <source>
        <dbReference type="ARBA" id="ARBA00022840"/>
    </source>
</evidence>
<dbReference type="InterPro" id="IPR003593">
    <property type="entry name" value="AAA+_ATPase"/>
</dbReference>
<keyword evidence="12" id="KW-0496">Mitochondrion</keyword>
<keyword evidence="14" id="KW-0175">Coiled coil</keyword>
<dbReference type="Pfam" id="PF01434">
    <property type="entry name" value="Peptidase_M41"/>
    <property type="match status" value="1"/>
</dbReference>
<dbReference type="Gene3D" id="3.40.1690.20">
    <property type="match status" value="1"/>
</dbReference>
<evidence type="ECO:0000256" key="15">
    <source>
        <dbReference type="SAM" id="MobiDB-lite"/>
    </source>
</evidence>
<dbReference type="PROSITE" id="PS00674">
    <property type="entry name" value="AAA"/>
    <property type="match status" value="1"/>
</dbReference>
<dbReference type="SMART" id="SM00382">
    <property type="entry name" value="AAA"/>
    <property type="match status" value="1"/>
</dbReference>
<keyword evidence="9" id="KW-0862">Zinc</keyword>
<evidence type="ECO:0000256" key="14">
    <source>
        <dbReference type="SAM" id="Coils"/>
    </source>
</evidence>
<comment type="similarity">
    <text evidence="3">In the C-terminal section; belongs to the peptidase M41 family.</text>
</comment>
<dbReference type="InterPro" id="IPR037219">
    <property type="entry name" value="Peptidase_M41-like"/>
</dbReference>
<reference evidence="17" key="1">
    <citation type="submission" date="2010-02" db="EMBL/GenBank/DDBJ databases">
        <title>Sequencing and annotation of the Blastocystis hominis genome.</title>
        <authorList>
            <person name="Wincker P."/>
        </authorList>
    </citation>
    <scope>NUCLEOTIDE SEQUENCE</scope>
    <source>
        <strain evidence="17">Singapore isolate B</strain>
    </source>
</reference>
<evidence type="ECO:0000256" key="3">
    <source>
        <dbReference type="ARBA" id="ARBA00010044"/>
    </source>
</evidence>
<dbReference type="Proteomes" id="UP000008312">
    <property type="component" value="Unassembled WGS sequence"/>
</dbReference>
<dbReference type="GO" id="GO:0034982">
    <property type="term" value="P:mitochondrial protein processing"/>
    <property type="evidence" value="ECO:0007669"/>
    <property type="project" value="TreeGrafter"/>
</dbReference>
<dbReference type="HAMAP" id="MF_01458">
    <property type="entry name" value="FtsH"/>
    <property type="match status" value="1"/>
</dbReference>
<evidence type="ECO:0000256" key="9">
    <source>
        <dbReference type="ARBA" id="ARBA00022833"/>
    </source>
</evidence>
<evidence type="ECO:0000313" key="18">
    <source>
        <dbReference type="Proteomes" id="UP000008312"/>
    </source>
</evidence>
<dbReference type="Gene3D" id="1.20.58.760">
    <property type="entry name" value="Peptidase M41"/>
    <property type="match status" value="1"/>
</dbReference>
<dbReference type="GO" id="GO:0004176">
    <property type="term" value="F:ATP-dependent peptidase activity"/>
    <property type="evidence" value="ECO:0007669"/>
    <property type="project" value="InterPro"/>
</dbReference>
<dbReference type="InterPro" id="IPR003960">
    <property type="entry name" value="ATPase_AAA_CS"/>
</dbReference>
<feature type="region of interest" description="Disordered" evidence="15">
    <location>
        <begin position="604"/>
        <end position="625"/>
    </location>
</feature>
<accession>D8LZA3</accession>
<evidence type="ECO:0000256" key="8">
    <source>
        <dbReference type="ARBA" id="ARBA00022801"/>
    </source>
</evidence>
<keyword evidence="7 13" id="KW-0547">Nucleotide-binding</keyword>
<dbReference type="InterPro" id="IPR041569">
    <property type="entry name" value="AAA_lid_3"/>
</dbReference>
<evidence type="ECO:0000313" key="17">
    <source>
        <dbReference type="EMBL" id="CBK21142.2"/>
    </source>
</evidence>
<dbReference type="InterPro" id="IPR050928">
    <property type="entry name" value="ATP-dep_Zn_Metalloprotease"/>
</dbReference>
<evidence type="ECO:0000256" key="11">
    <source>
        <dbReference type="ARBA" id="ARBA00023049"/>
    </source>
</evidence>
<dbReference type="PANTHER" id="PTHR43655:SF2">
    <property type="entry name" value="AFG3 LIKE MATRIX AAA PEPTIDASE SUBUNIT 2, ISOFORM A"/>
    <property type="match status" value="1"/>
</dbReference>
<dbReference type="FunCoup" id="D8LZA3">
    <property type="interactions" value="320"/>
</dbReference>
<dbReference type="GO" id="GO:0004222">
    <property type="term" value="F:metalloendopeptidase activity"/>
    <property type="evidence" value="ECO:0007669"/>
    <property type="project" value="InterPro"/>
</dbReference>
<dbReference type="InterPro" id="IPR027417">
    <property type="entry name" value="P-loop_NTPase"/>
</dbReference>
<evidence type="ECO:0000256" key="2">
    <source>
        <dbReference type="ARBA" id="ARBA00004173"/>
    </source>
</evidence>
<dbReference type="GO" id="GO:0005745">
    <property type="term" value="C:m-AAA complex"/>
    <property type="evidence" value="ECO:0007669"/>
    <property type="project" value="TreeGrafter"/>
</dbReference>
<dbReference type="InterPro" id="IPR005936">
    <property type="entry name" value="FtsH"/>
</dbReference>
<dbReference type="GO" id="GO:0016887">
    <property type="term" value="F:ATP hydrolysis activity"/>
    <property type="evidence" value="ECO:0007669"/>
    <property type="project" value="InterPro"/>
</dbReference>
<comment type="cofactor">
    <cofactor evidence="1">
        <name>Zn(2+)</name>
        <dbReference type="ChEBI" id="CHEBI:29105"/>
    </cofactor>
</comment>
<name>D8LZA3_BLAHO</name>
<evidence type="ECO:0000256" key="6">
    <source>
        <dbReference type="ARBA" id="ARBA00022723"/>
    </source>
</evidence>
<keyword evidence="11" id="KW-0482">Metalloprotease</keyword>
<dbReference type="CDD" id="cd19501">
    <property type="entry name" value="RecA-like_FtsH"/>
    <property type="match status" value="1"/>
</dbReference>
<evidence type="ECO:0000256" key="4">
    <source>
        <dbReference type="ARBA" id="ARBA00010550"/>
    </source>
</evidence>
<dbReference type="InParanoid" id="D8LZA3"/>
<keyword evidence="6" id="KW-0479">Metal-binding</keyword>
<evidence type="ECO:0000256" key="12">
    <source>
        <dbReference type="ARBA" id="ARBA00023128"/>
    </source>
</evidence>
<keyword evidence="18" id="KW-1185">Reference proteome</keyword>
<dbReference type="GeneID" id="24918607"/>
<dbReference type="PANTHER" id="PTHR43655">
    <property type="entry name" value="ATP-DEPENDENT PROTEASE"/>
    <property type="match status" value="1"/>
</dbReference>
<evidence type="ECO:0000256" key="13">
    <source>
        <dbReference type="RuleBase" id="RU003651"/>
    </source>
</evidence>
<comment type="subcellular location">
    <subcellularLocation>
        <location evidence="2">Mitochondrion</location>
    </subcellularLocation>
</comment>
<dbReference type="FunFam" id="1.10.8.60:FF:000019">
    <property type="entry name" value="AFG3-like AAA ATPase 2"/>
    <property type="match status" value="1"/>
</dbReference>
<dbReference type="Gene3D" id="3.40.50.300">
    <property type="entry name" value="P-loop containing nucleotide triphosphate hydrolases"/>
    <property type="match status" value="1"/>
</dbReference>
<protein>
    <submittedName>
        <fullName evidence="17">M-AAA (Yta10)</fullName>
    </submittedName>
</protein>
<dbReference type="AlphaFoldDB" id="D8LZA3"/>
<dbReference type="Gene3D" id="1.10.8.60">
    <property type="match status" value="1"/>
</dbReference>
<proteinExistence type="inferred from homology"/>
<evidence type="ECO:0000256" key="7">
    <source>
        <dbReference type="ARBA" id="ARBA00022741"/>
    </source>
</evidence>
<evidence type="ECO:0000259" key="16">
    <source>
        <dbReference type="SMART" id="SM00382"/>
    </source>
</evidence>
<feature type="domain" description="AAA+ ATPase" evidence="16">
    <location>
        <begin position="202"/>
        <end position="341"/>
    </location>
</feature>
<sequence>MLFLYIISRFESLDGDTVSIPYSTFMNEYLLSGRVKEMRISRTGSVTFMLKESTFLHSCFTLAQTKVDPKKTKKREPQNKIYRFKVHDINLFLQTIEEVQASAGKTRQEFIPIGYTFNILTPGESSLLFSLFTIGIFLLLVRRSGASTREILSLGSNKVEIVKNTGVTFKDVAGIDEAKQEIMEFIDFLKNGDKYAALGAKLPKGAILSGPPGTGKTLLAKAAAGEANVPFLSISGSDFVEVFAGLGAKRVRELFAEARKNAPCIVFIDEIDAVGKKRGEGFSGSNDEREQTLNQILIEMDGFKPRDGITIFAGTNRMDILDPALLRAGRFDRHIAVDKPDLEGRKQISKIYLSKVVLDGDTDEMAQQLAELTPGYTGADINNIVNEAAIIAIRNKHEKVQLTDLISAVDRVLCGMEKKHNLMTPEEKRRIAYHEAGHAMIGWFSDHVDPMLKVTIVPHSNGALGFTQSLPKEIPLYSQEELREMIVQLMGGRAAEKLFCGSMTTGASDDLNKATKLATDMVTGYGFDETVGPVNYQQMGESFQKPFSEATGREIDFATQRILTQSMKQALEMLETNRENMEKVAERLLKKETITSVDMEEICGPRRGRSPKQYSDIIRSLNPEK</sequence>
<dbReference type="SUPFAM" id="SSF52540">
    <property type="entry name" value="P-loop containing nucleoside triphosphate hydrolases"/>
    <property type="match status" value="1"/>
</dbReference>
<evidence type="ECO:0000256" key="1">
    <source>
        <dbReference type="ARBA" id="ARBA00001947"/>
    </source>
</evidence>
<evidence type="ECO:0000256" key="5">
    <source>
        <dbReference type="ARBA" id="ARBA00022670"/>
    </source>
</evidence>